<sequence>MSDENNIHQSLTILYTNDLHSHFDVMPRISAMVEEQRQQPNTDVLLLDIGDHMDRAFLETEGTMGKVNVDVLNLMRYDAITIGNNEGLTFTPHQLETVYRRLNCPVVCGNIKEKENNHTPDYMKPEVIIHKGNLRIGLIGATVPYTLFYDLLGIEASDPINTIASSVQRLRSQVDLIIVMSHMGLPFDQTLAETVEGIDVILGGHTHHLLEEPLYINNTAISAAGKFGRYMGRIVFDQPMRGDALKITEARCIPVEEGSIDEKVENCIDFHHKQAEISMGKSIAVIPNRLPIDYKEESDFGNLLAQAVRRCTGSEISIINSGQLLEELPAGEISEMMLHARCPSPINACKMTLLGKEIKLALEQSLLVEYYDKEIYGYGFRGKVLGGICADGIEIMYNPVLPDYHKISQIIVQGVPLKLEQQYSVGTLDMFTFGIGYEGLQVGEDKVYYLPQFLRDLLKQELQTPHAVENSTLKRWRIKTDI</sequence>
<feature type="domain" description="Calcineurin-like phosphoesterase" evidence="3">
    <location>
        <begin position="12"/>
        <end position="208"/>
    </location>
</feature>
<evidence type="ECO:0000259" key="3">
    <source>
        <dbReference type="Pfam" id="PF00149"/>
    </source>
</evidence>
<dbReference type="Gene3D" id="3.90.780.10">
    <property type="entry name" value="5'-Nucleotidase, C-terminal domain"/>
    <property type="match status" value="1"/>
</dbReference>
<evidence type="ECO:0000256" key="2">
    <source>
        <dbReference type="RuleBase" id="RU362119"/>
    </source>
</evidence>
<dbReference type="CDD" id="cd00845">
    <property type="entry name" value="MPP_UshA_N_like"/>
    <property type="match status" value="1"/>
</dbReference>
<dbReference type="Proteomes" id="UP001519272">
    <property type="component" value="Unassembled WGS sequence"/>
</dbReference>
<dbReference type="EMBL" id="JAGGKG010000018">
    <property type="protein sequence ID" value="MBP1906777.1"/>
    <property type="molecule type" value="Genomic_DNA"/>
</dbReference>
<evidence type="ECO:0000313" key="5">
    <source>
        <dbReference type="EMBL" id="MBP1906777.1"/>
    </source>
</evidence>
<dbReference type="Gene3D" id="3.60.21.10">
    <property type="match status" value="1"/>
</dbReference>
<dbReference type="InterPro" id="IPR008334">
    <property type="entry name" value="5'-Nucleotdase_C"/>
</dbReference>
<accession>A0ABS4FW41</accession>
<dbReference type="PANTHER" id="PTHR11575">
    <property type="entry name" value="5'-NUCLEOTIDASE-RELATED"/>
    <property type="match status" value="1"/>
</dbReference>
<evidence type="ECO:0000256" key="1">
    <source>
        <dbReference type="ARBA" id="ARBA00022729"/>
    </source>
</evidence>
<dbReference type="InterPro" id="IPR029052">
    <property type="entry name" value="Metallo-depent_PP-like"/>
</dbReference>
<keyword evidence="2" id="KW-0547">Nucleotide-binding</keyword>
<dbReference type="InterPro" id="IPR004843">
    <property type="entry name" value="Calcineurin-like_PHP"/>
</dbReference>
<organism evidence="5 6">
    <name type="scientific">Paenibacillus turicensis</name>
    <dbReference type="NCBI Taxonomy" id="160487"/>
    <lineage>
        <taxon>Bacteria</taxon>
        <taxon>Bacillati</taxon>
        <taxon>Bacillota</taxon>
        <taxon>Bacilli</taxon>
        <taxon>Bacillales</taxon>
        <taxon>Paenibacillaceae</taxon>
        <taxon>Paenibacillus</taxon>
    </lineage>
</organism>
<dbReference type="SUPFAM" id="SSF56300">
    <property type="entry name" value="Metallo-dependent phosphatases"/>
    <property type="match status" value="1"/>
</dbReference>
<dbReference type="InterPro" id="IPR036907">
    <property type="entry name" value="5'-Nucleotdase_C_sf"/>
</dbReference>
<comment type="similarity">
    <text evidence="2">Belongs to the 5'-nucleotidase family.</text>
</comment>
<keyword evidence="2" id="KW-0378">Hydrolase</keyword>
<proteinExistence type="inferred from homology"/>
<dbReference type="PANTHER" id="PTHR11575:SF23">
    <property type="entry name" value="5-NUCLEOTIDASE FAMILY PROTEIN"/>
    <property type="match status" value="1"/>
</dbReference>
<keyword evidence="6" id="KW-1185">Reference proteome</keyword>
<gene>
    <name evidence="5" type="ORF">J2Z32_003441</name>
</gene>
<protein>
    <submittedName>
        <fullName evidence="5">2',3'-cyclic-nucleotide 2'-phosphodiesterase (5'-nucleotidase family)</fullName>
    </submittedName>
</protein>
<dbReference type="Pfam" id="PF02872">
    <property type="entry name" value="5_nucleotid_C"/>
    <property type="match status" value="1"/>
</dbReference>
<comment type="caution">
    <text evidence="5">The sequence shown here is derived from an EMBL/GenBank/DDBJ whole genome shotgun (WGS) entry which is preliminary data.</text>
</comment>
<evidence type="ECO:0000259" key="4">
    <source>
        <dbReference type="Pfam" id="PF02872"/>
    </source>
</evidence>
<keyword evidence="1" id="KW-0732">Signal</keyword>
<dbReference type="Pfam" id="PF00149">
    <property type="entry name" value="Metallophos"/>
    <property type="match status" value="1"/>
</dbReference>
<name>A0ABS4FW41_9BACL</name>
<dbReference type="PRINTS" id="PR01607">
    <property type="entry name" value="APYRASEFAMLY"/>
</dbReference>
<dbReference type="SUPFAM" id="SSF55816">
    <property type="entry name" value="5'-nucleotidase (syn. UDP-sugar hydrolase), C-terminal domain"/>
    <property type="match status" value="1"/>
</dbReference>
<evidence type="ECO:0000313" key="6">
    <source>
        <dbReference type="Proteomes" id="UP001519272"/>
    </source>
</evidence>
<feature type="domain" description="5'-Nucleotidase C-terminal" evidence="4">
    <location>
        <begin position="293"/>
        <end position="429"/>
    </location>
</feature>
<reference evidence="5 6" key="1">
    <citation type="submission" date="2021-03" db="EMBL/GenBank/DDBJ databases">
        <title>Genomic Encyclopedia of Type Strains, Phase IV (KMG-IV): sequencing the most valuable type-strain genomes for metagenomic binning, comparative biology and taxonomic classification.</title>
        <authorList>
            <person name="Goeker M."/>
        </authorList>
    </citation>
    <scope>NUCLEOTIDE SEQUENCE [LARGE SCALE GENOMIC DNA]</scope>
    <source>
        <strain evidence="5 6">DSM 14349</strain>
    </source>
</reference>
<dbReference type="InterPro" id="IPR006179">
    <property type="entry name" value="5_nucleotidase/apyrase"/>
</dbReference>
<dbReference type="RefSeq" id="WP_342453973.1">
    <property type="nucleotide sequence ID" value="NZ_JAGGKG010000018.1"/>
</dbReference>